<organism evidence="2 3">
    <name type="scientific">Stylosanthes scabra</name>
    <dbReference type="NCBI Taxonomy" id="79078"/>
    <lineage>
        <taxon>Eukaryota</taxon>
        <taxon>Viridiplantae</taxon>
        <taxon>Streptophyta</taxon>
        <taxon>Embryophyta</taxon>
        <taxon>Tracheophyta</taxon>
        <taxon>Spermatophyta</taxon>
        <taxon>Magnoliopsida</taxon>
        <taxon>eudicotyledons</taxon>
        <taxon>Gunneridae</taxon>
        <taxon>Pentapetalae</taxon>
        <taxon>rosids</taxon>
        <taxon>fabids</taxon>
        <taxon>Fabales</taxon>
        <taxon>Fabaceae</taxon>
        <taxon>Papilionoideae</taxon>
        <taxon>50 kb inversion clade</taxon>
        <taxon>dalbergioids sensu lato</taxon>
        <taxon>Dalbergieae</taxon>
        <taxon>Pterocarpus clade</taxon>
        <taxon>Stylosanthes</taxon>
    </lineage>
</organism>
<evidence type="ECO:0000313" key="2">
    <source>
        <dbReference type="EMBL" id="MED6216651.1"/>
    </source>
</evidence>
<reference evidence="2 3" key="1">
    <citation type="journal article" date="2023" name="Plants (Basel)">
        <title>Bridging the Gap: Combining Genomics and Transcriptomics Approaches to Understand Stylosanthes scabra, an Orphan Legume from the Brazilian Caatinga.</title>
        <authorList>
            <person name="Ferreira-Neto J.R.C."/>
            <person name="da Silva M.D."/>
            <person name="Binneck E."/>
            <person name="de Melo N.F."/>
            <person name="da Silva R.H."/>
            <person name="de Melo A.L.T.M."/>
            <person name="Pandolfi V."/>
            <person name="Bustamante F.O."/>
            <person name="Brasileiro-Vidal A.C."/>
            <person name="Benko-Iseppon A.M."/>
        </authorList>
    </citation>
    <scope>NUCLEOTIDE SEQUENCE [LARGE SCALE GENOMIC DNA]</scope>
    <source>
        <tissue evidence="2">Leaves</tissue>
    </source>
</reference>
<evidence type="ECO:0000256" key="1">
    <source>
        <dbReference type="SAM" id="MobiDB-lite"/>
    </source>
</evidence>
<accession>A0ABU6Z3U9</accession>
<sequence>MVSMGNFTGCHSPPEHAPPIPIDTISDIPETIPKVASKEVRRKLHLASKIERNTSHTHKQVRLHLQILQFLIPFLITPPGDGLSEQGF</sequence>
<dbReference type="Proteomes" id="UP001341840">
    <property type="component" value="Unassembled WGS sequence"/>
</dbReference>
<proteinExistence type="predicted"/>
<feature type="region of interest" description="Disordered" evidence="1">
    <location>
        <begin position="1"/>
        <end position="23"/>
    </location>
</feature>
<name>A0ABU6Z3U9_9FABA</name>
<keyword evidence="3" id="KW-1185">Reference proteome</keyword>
<dbReference type="EMBL" id="JASCZI010271882">
    <property type="protein sequence ID" value="MED6216651.1"/>
    <property type="molecule type" value="Genomic_DNA"/>
</dbReference>
<protein>
    <submittedName>
        <fullName evidence="2">Uncharacterized protein</fullName>
    </submittedName>
</protein>
<comment type="caution">
    <text evidence="2">The sequence shown here is derived from an EMBL/GenBank/DDBJ whole genome shotgun (WGS) entry which is preliminary data.</text>
</comment>
<gene>
    <name evidence="2" type="ORF">PIB30_009538</name>
</gene>
<evidence type="ECO:0000313" key="3">
    <source>
        <dbReference type="Proteomes" id="UP001341840"/>
    </source>
</evidence>